<dbReference type="Proteomes" id="UP000030686">
    <property type="component" value="Unassembled WGS sequence"/>
</dbReference>
<evidence type="ECO:0000313" key="2">
    <source>
        <dbReference type="Proteomes" id="UP000030686"/>
    </source>
</evidence>
<accession>W6QSG4</accession>
<organism evidence="1 2">
    <name type="scientific">Penicillium roqueforti (strain FM164)</name>
    <dbReference type="NCBI Taxonomy" id="1365484"/>
    <lineage>
        <taxon>Eukaryota</taxon>
        <taxon>Fungi</taxon>
        <taxon>Dikarya</taxon>
        <taxon>Ascomycota</taxon>
        <taxon>Pezizomycotina</taxon>
        <taxon>Eurotiomycetes</taxon>
        <taxon>Eurotiomycetidae</taxon>
        <taxon>Eurotiales</taxon>
        <taxon>Aspergillaceae</taxon>
        <taxon>Penicillium</taxon>
    </lineage>
</organism>
<keyword evidence="2" id="KW-1185">Reference proteome</keyword>
<name>W6QSG4_PENRF</name>
<dbReference type="InterPro" id="IPR036812">
    <property type="entry name" value="NAD(P)_OxRdtase_dom_sf"/>
</dbReference>
<proteinExistence type="predicted"/>
<reference evidence="1" key="1">
    <citation type="journal article" date="2014" name="Nat. Commun.">
        <title>Multiple recent horizontal transfers of a large genomic region in cheese making fungi.</title>
        <authorList>
            <person name="Cheeseman K."/>
            <person name="Ropars J."/>
            <person name="Renault P."/>
            <person name="Dupont J."/>
            <person name="Gouzy J."/>
            <person name="Branca A."/>
            <person name="Abraham A.L."/>
            <person name="Ceppi M."/>
            <person name="Conseiller E."/>
            <person name="Debuchy R."/>
            <person name="Malagnac F."/>
            <person name="Goarin A."/>
            <person name="Silar P."/>
            <person name="Lacoste S."/>
            <person name="Sallet E."/>
            <person name="Bensimon A."/>
            <person name="Giraud T."/>
            <person name="Brygoo Y."/>
        </authorList>
    </citation>
    <scope>NUCLEOTIDE SEQUENCE [LARGE SCALE GENOMIC DNA]</scope>
    <source>
        <strain evidence="1">FM164</strain>
    </source>
</reference>
<evidence type="ECO:0000313" key="1">
    <source>
        <dbReference type="EMBL" id="CDM37054.1"/>
    </source>
</evidence>
<dbReference type="OrthoDB" id="416253at2759"/>
<dbReference type="STRING" id="1365484.W6QSG4"/>
<sequence length="69" mass="7431">MSLGKKVTLNTGHQIPQLGFGTWQSAPGLVGEAVYEALKAGYRHLVCTSTRTSVRSPRASSVLIKMFPV</sequence>
<dbReference type="Gene3D" id="3.20.20.100">
    <property type="entry name" value="NADP-dependent oxidoreductase domain"/>
    <property type="match status" value="1"/>
</dbReference>
<dbReference type="AlphaFoldDB" id="W6QSG4"/>
<gene>
    <name evidence="1" type="ORF">PROQFM164_S06g000014</name>
</gene>
<dbReference type="EMBL" id="HG792020">
    <property type="protein sequence ID" value="CDM37054.1"/>
    <property type="molecule type" value="Genomic_DNA"/>
</dbReference>
<protein>
    <submittedName>
        <fullName evidence="1">Aldo/keto reductase</fullName>
    </submittedName>
</protein>
<dbReference type="SUPFAM" id="SSF51430">
    <property type="entry name" value="NAD(P)-linked oxidoreductase"/>
    <property type="match status" value="1"/>
</dbReference>